<dbReference type="NCBIfam" id="TIGR01162">
    <property type="entry name" value="purE"/>
    <property type="match status" value="1"/>
</dbReference>
<dbReference type="GO" id="GO:0016829">
    <property type="term" value="F:lyase activity"/>
    <property type="evidence" value="ECO:0007669"/>
    <property type="project" value="UniProtKB-KW"/>
</dbReference>
<reference evidence="7 8" key="1">
    <citation type="submission" date="2019-06" db="EMBL/GenBank/DDBJ databases">
        <title>Draft genome of Aliikangiella marina GYP-15.</title>
        <authorList>
            <person name="Wang G."/>
        </authorList>
    </citation>
    <scope>NUCLEOTIDE SEQUENCE [LARGE SCALE GENOMIC DNA]</scope>
    <source>
        <strain evidence="7 8">GYP-15</strain>
    </source>
</reference>
<dbReference type="GO" id="GO:0006189">
    <property type="term" value="P:'de novo' IMP biosynthetic process"/>
    <property type="evidence" value="ECO:0007669"/>
    <property type="project" value="UniProtKB-UniRule"/>
</dbReference>
<dbReference type="Pfam" id="PF00731">
    <property type="entry name" value="AIRC"/>
    <property type="match status" value="1"/>
</dbReference>
<comment type="caution">
    <text evidence="7">The sequence shown here is derived from an EMBL/GenBank/DDBJ whole genome shotgun (WGS) entry which is preliminary data.</text>
</comment>
<comment type="pathway">
    <text evidence="3 4">Purine metabolism; IMP biosynthesis via de novo pathway; 5-amino-1-(5-phospho-D-ribosyl)imidazole-4-carboxylate from 5-amino-1-(5-phospho-D-ribosyl)imidazole (N5-CAIR route): step 2/2.</text>
</comment>
<evidence type="ECO:0000256" key="1">
    <source>
        <dbReference type="ARBA" id="ARBA00022755"/>
    </source>
</evidence>
<evidence type="ECO:0000256" key="5">
    <source>
        <dbReference type="PIRSR" id="PIRSR001338-1"/>
    </source>
</evidence>
<dbReference type="InterPro" id="IPR024694">
    <property type="entry name" value="PurE_prokaryotes"/>
</dbReference>
<feature type="binding site" evidence="3 5">
    <location>
        <position position="16"/>
    </location>
    <ligand>
        <name>substrate</name>
    </ligand>
</feature>
<evidence type="ECO:0000313" key="8">
    <source>
        <dbReference type="Proteomes" id="UP000317839"/>
    </source>
</evidence>
<dbReference type="SMART" id="SM01001">
    <property type="entry name" value="AIRC"/>
    <property type="match status" value="1"/>
</dbReference>
<feature type="binding site" evidence="3 5">
    <location>
        <position position="13"/>
    </location>
    <ligand>
        <name>substrate</name>
    </ligand>
</feature>
<feature type="domain" description="PurE" evidence="6">
    <location>
        <begin position="5"/>
        <end position="156"/>
    </location>
</feature>
<accession>A0A545TJM9</accession>
<dbReference type="SUPFAM" id="SSF52255">
    <property type="entry name" value="N5-CAIR mutase (phosphoribosylaminoimidazole carboxylase, PurE)"/>
    <property type="match status" value="1"/>
</dbReference>
<dbReference type="EMBL" id="VIKR01000001">
    <property type="protein sequence ID" value="TQV77418.1"/>
    <property type="molecule type" value="Genomic_DNA"/>
</dbReference>
<evidence type="ECO:0000256" key="4">
    <source>
        <dbReference type="PIRNR" id="PIRNR001338"/>
    </source>
</evidence>
<sequence length="161" mass="16912">MNNAPVVSIIMGSRSDWPTMKKAAEMLEALEISYETQVVSAHRTPDRLSEFAKSADDRGIKVIIAGAGGAAHLPGMCAAMTHIPVVAVPVKSSALSGLDSLLSIVQMPKGVAVATQAIGEAGGANAGLMAAQMLSISDELLCERIKRWRKDQTDSVPVEVE</sequence>
<evidence type="ECO:0000259" key="6">
    <source>
        <dbReference type="SMART" id="SM01001"/>
    </source>
</evidence>
<dbReference type="PIRSF" id="PIRSF001338">
    <property type="entry name" value="AIR_carboxylase"/>
    <property type="match status" value="1"/>
</dbReference>
<comment type="catalytic activity">
    <reaction evidence="3 4">
        <text>5-carboxyamino-1-(5-phospho-D-ribosyl)imidazole + H(+) = 5-amino-1-(5-phospho-D-ribosyl)imidazole-4-carboxylate</text>
        <dbReference type="Rhea" id="RHEA:13193"/>
        <dbReference type="ChEBI" id="CHEBI:15378"/>
        <dbReference type="ChEBI" id="CHEBI:58730"/>
        <dbReference type="ChEBI" id="CHEBI:77657"/>
        <dbReference type="EC" id="5.4.99.18"/>
    </reaction>
</comment>
<evidence type="ECO:0000256" key="3">
    <source>
        <dbReference type="HAMAP-Rule" id="MF_01929"/>
    </source>
</evidence>
<dbReference type="Gene3D" id="3.40.50.1970">
    <property type="match status" value="1"/>
</dbReference>
<gene>
    <name evidence="3 7" type="primary">purE</name>
    <name evidence="7" type="ORF">FLL45_05600</name>
</gene>
<evidence type="ECO:0000313" key="7">
    <source>
        <dbReference type="EMBL" id="TQV77418.1"/>
    </source>
</evidence>
<dbReference type="HAMAP" id="MF_01929">
    <property type="entry name" value="PurE_classI"/>
    <property type="match status" value="1"/>
</dbReference>
<proteinExistence type="inferred from homology"/>
<dbReference type="RefSeq" id="WP_142940990.1">
    <property type="nucleotide sequence ID" value="NZ_VIKR01000001.1"/>
</dbReference>
<keyword evidence="8" id="KW-1185">Reference proteome</keyword>
<name>A0A545TJM9_9GAMM</name>
<organism evidence="7 8">
    <name type="scientific">Aliikangiella marina</name>
    <dbReference type="NCBI Taxonomy" id="1712262"/>
    <lineage>
        <taxon>Bacteria</taxon>
        <taxon>Pseudomonadati</taxon>
        <taxon>Pseudomonadota</taxon>
        <taxon>Gammaproteobacteria</taxon>
        <taxon>Oceanospirillales</taxon>
        <taxon>Pleioneaceae</taxon>
        <taxon>Aliikangiella</taxon>
    </lineage>
</organism>
<evidence type="ECO:0000256" key="2">
    <source>
        <dbReference type="ARBA" id="ARBA00023235"/>
    </source>
</evidence>
<comment type="similarity">
    <text evidence="3">Belongs to the AIR carboxylase family. Class I subfamily.</text>
</comment>
<dbReference type="PANTHER" id="PTHR23046">
    <property type="entry name" value="PHOSPHORIBOSYLAMINOIMIDAZOLE CARBOXYLASE CATALYTIC SUBUNIT"/>
    <property type="match status" value="1"/>
</dbReference>
<dbReference type="Proteomes" id="UP000317839">
    <property type="component" value="Unassembled WGS sequence"/>
</dbReference>
<dbReference type="EC" id="5.4.99.18" evidence="3 4"/>
<dbReference type="UniPathway" id="UPA00074">
    <property type="reaction ID" value="UER00943"/>
</dbReference>
<protein>
    <recommendedName>
        <fullName evidence="3 4">N5-carboxyaminoimidazole ribonucleotide mutase</fullName>
        <shortName evidence="3 4">N5-CAIR mutase</shortName>
        <ecNumber evidence="3 4">5.4.99.18</ecNumber>
    </recommendedName>
    <alternativeName>
        <fullName evidence="3">5-(carboxyamino)imidazole ribonucleotide mutase</fullName>
    </alternativeName>
</protein>
<dbReference type="OrthoDB" id="9791908at2"/>
<dbReference type="GO" id="GO:0034023">
    <property type="term" value="F:5-(carboxyamino)imidazole ribonucleotide mutase activity"/>
    <property type="evidence" value="ECO:0007669"/>
    <property type="project" value="UniProtKB-UniRule"/>
</dbReference>
<dbReference type="InterPro" id="IPR000031">
    <property type="entry name" value="PurE_dom"/>
</dbReference>
<keyword evidence="1 3" id="KW-0658">Purine biosynthesis</keyword>
<dbReference type="AlphaFoldDB" id="A0A545TJM9"/>
<keyword evidence="2 3" id="KW-0413">Isomerase</keyword>
<dbReference type="PANTHER" id="PTHR23046:SF2">
    <property type="entry name" value="PHOSPHORIBOSYLAMINOIMIDAZOLE CARBOXYLASE"/>
    <property type="match status" value="1"/>
</dbReference>
<comment type="function">
    <text evidence="3 4">Catalyzes the conversion of N5-carboxyaminoimidazole ribonucleotide (N5-CAIR) to 4-carboxy-5-aminoimidazole ribonucleotide (CAIR).</text>
</comment>
<dbReference type="InterPro" id="IPR033747">
    <property type="entry name" value="PurE_ClassI"/>
</dbReference>
<keyword evidence="7" id="KW-0456">Lyase</keyword>
<feature type="binding site" evidence="3 5">
    <location>
        <position position="43"/>
    </location>
    <ligand>
        <name>substrate</name>
    </ligand>
</feature>